<keyword evidence="3" id="KW-1185">Reference proteome</keyword>
<accession>A0A9Q0BII3</accession>
<feature type="domain" description="PPIase cyclophilin-type" evidence="1">
    <location>
        <begin position="39"/>
        <end position="88"/>
    </location>
</feature>
<dbReference type="Pfam" id="PF00160">
    <property type="entry name" value="Pro_isomerase"/>
    <property type="match status" value="1"/>
</dbReference>
<sequence length="91" mass="10286">MTADGEPLGRQLHQPQWHWWQVHLRQQVPRRELPAEATNAGTNTNGSQFFVAWLDNKHVVFGLDVVKKIESYGSQSGKTAKKIMVANCDSL</sequence>
<evidence type="ECO:0000313" key="2">
    <source>
        <dbReference type="EMBL" id="KAI8033186.1"/>
    </source>
</evidence>
<dbReference type="AlphaFoldDB" id="A0A9Q0BII3"/>
<evidence type="ECO:0000313" key="3">
    <source>
        <dbReference type="Proteomes" id="UP001059596"/>
    </source>
</evidence>
<dbReference type="SUPFAM" id="SSF50891">
    <property type="entry name" value="Cyclophilin-like"/>
    <property type="match status" value="1"/>
</dbReference>
<proteinExistence type="predicted"/>
<comment type="caution">
    <text evidence="2">The sequence shown here is derived from an EMBL/GenBank/DDBJ whole genome shotgun (WGS) entry which is preliminary data.</text>
</comment>
<evidence type="ECO:0000259" key="1">
    <source>
        <dbReference type="Pfam" id="PF00160"/>
    </source>
</evidence>
<dbReference type="InterPro" id="IPR029000">
    <property type="entry name" value="Cyclophilin-like_dom_sf"/>
</dbReference>
<dbReference type="InterPro" id="IPR002130">
    <property type="entry name" value="Cyclophilin-type_PPIase_dom"/>
</dbReference>
<dbReference type="Proteomes" id="UP001059596">
    <property type="component" value="Unassembled WGS sequence"/>
</dbReference>
<name>A0A9Q0BII3_9MUSC</name>
<gene>
    <name evidence="2" type="ORF">M5D96_014059</name>
</gene>
<organism evidence="2 3">
    <name type="scientific">Drosophila gunungcola</name>
    <name type="common">fruit fly</name>
    <dbReference type="NCBI Taxonomy" id="103775"/>
    <lineage>
        <taxon>Eukaryota</taxon>
        <taxon>Metazoa</taxon>
        <taxon>Ecdysozoa</taxon>
        <taxon>Arthropoda</taxon>
        <taxon>Hexapoda</taxon>
        <taxon>Insecta</taxon>
        <taxon>Pterygota</taxon>
        <taxon>Neoptera</taxon>
        <taxon>Endopterygota</taxon>
        <taxon>Diptera</taxon>
        <taxon>Brachycera</taxon>
        <taxon>Muscomorpha</taxon>
        <taxon>Ephydroidea</taxon>
        <taxon>Drosophilidae</taxon>
        <taxon>Drosophila</taxon>
        <taxon>Sophophora</taxon>
    </lineage>
</organism>
<dbReference type="Gene3D" id="2.40.100.10">
    <property type="entry name" value="Cyclophilin-like"/>
    <property type="match status" value="1"/>
</dbReference>
<dbReference type="EMBL" id="JAMKOV010000171">
    <property type="protein sequence ID" value="KAI8033186.1"/>
    <property type="molecule type" value="Genomic_DNA"/>
</dbReference>
<protein>
    <recommendedName>
        <fullName evidence="1">PPIase cyclophilin-type domain-containing protein</fullName>
    </recommendedName>
</protein>
<dbReference type="GO" id="GO:0003755">
    <property type="term" value="F:peptidyl-prolyl cis-trans isomerase activity"/>
    <property type="evidence" value="ECO:0007669"/>
    <property type="project" value="InterPro"/>
</dbReference>
<reference evidence="2" key="1">
    <citation type="journal article" date="2023" name="Genome Biol. Evol.">
        <title>Long-read-based Genome Assembly of Drosophila gunungcola Reveals Fewer Chemosensory Genes in Flower-breeding Species.</title>
        <authorList>
            <person name="Negi A."/>
            <person name="Liao B.Y."/>
            <person name="Yeh S.D."/>
        </authorList>
    </citation>
    <scope>NUCLEOTIDE SEQUENCE</scope>
    <source>
        <strain evidence="2">Sukarami</strain>
    </source>
</reference>